<keyword evidence="3" id="KW-1185">Reference proteome</keyword>
<gene>
    <name evidence="2" type="ORF">QE412_001029</name>
</gene>
<name>A0ABU0TS12_MICTR</name>
<dbReference type="RefSeq" id="WP_307480917.1">
    <property type="nucleotide sequence ID" value="NZ_JAUTBF010000001.1"/>
</dbReference>
<sequence length="97" mass="10191">MPVAIVFFLYSCWAADAAVGAAPARAERTGTPRHRIGAADAMPVDGGASRIDGRMDAEIFTERTLGLEARGGRADETGIVGSGRRDVHVEIGLAPRK</sequence>
<evidence type="ECO:0000313" key="2">
    <source>
        <dbReference type="EMBL" id="MDQ1122456.1"/>
    </source>
</evidence>
<dbReference type="EMBL" id="JAUTBF010000001">
    <property type="protein sequence ID" value="MDQ1122456.1"/>
    <property type="molecule type" value="Genomic_DNA"/>
</dbReference>
<reference evidence="2 3" key="1">
    <citation type="submission" date="2023-07" db="EMBL/GenBank/DDBJ databases">
        <title>Functional and genomic diversity of the sorghum phyllosphere microbiome.</title>
        <authorList>
            <person name="Shade A."/>
        </authorList>
    </citation>
    <scope>NUCLEOTIDE SEQUENCE [LARGE SCALE GENOMIC DNA]</scope>
    <source>
        <strain evidence="2 3">SORGH_AS_1207</strain>
    </source>
</reference>
<keyword evidence="1" id="KW-0732">Signal</keyword>
<comment type="caution">
    <text evidence="2">The sequence shown here is derived from an EMBL/GenBank/DDBJ whole genome shotgun (WGS) entry which is preliminary data.</text>
</comment>
<evidence type="ECO:0000313" key="3">
    <source>
        <dbReference type="Proteomes" id="UP001226691"/>
    </source>
</evidence>
<proteinExistence type="predicted"/>
<dbReference type="Proteomes" id="UP001226691">
    <property type="component" value="Unassembled WGS sequence"/>
</dbReference>
<accession>A0ABU0TS12</accession>
<protein>
    <submittedName>
        <fullName evidence="2">Uncharacterized protein</fullName>
    </submittedName>
</protein>
<organism evidence="2 3">
    <name type="scientific">Microbacterium trichothecenolyticum</name>
    <name type="common">Aureobacterium trichothecenolyticum</name>
    <dbReference type="NCBI Taxonomy" id="69370"/>
    <lineage>
        <taxon>Bacteria</taxon>
        <taxon>Bacillati</taxon>
        <taxon>Actinomycetota</taxon>
        <taxon>Actinomycetes</taxon>
        <taxon>Micrococcales</taxon>
        <taxon>Microbacteriaceae</taxon>
        <taxon>Microbacterium</taxon>
    </lineage>
</organism>
<feature type="signal peptide" evidence="1">
    <location>
        <begin position="1"/>
        <end position="17"/>
    </location>
</feature>
<evidence type="ECO:0000256" key="1">
    <source>
        <dbReference type="SAM" id="SignalP"/>
    </source>
</evidence>
<feature type="chain" id="PRO_5046431753" evidence="1">
    <location>
        <begin position="18"/>
        <end position="97"/>
    </location>
</feature>